<protein>
    <submittedName>
        <fullName evidence="2">Carotenoid biosynthesis protein</fullName>
    </submittedName>
</protein>
<feature type="transmembrane region" description="Helical" evidence="1">
    <location>
        <begin position="190"/>
        <end position="206"/>
    </location>
</feature>
<feature type="transmembrane region" description="Helical" evidence="1">
    <location>
        <begin position="89"/>
        <end position="112"/>
    </location>
</feature>
<feature type="transmembrane region" description="Helical" evidence="1">
    <location>
        <begin position="12"/>
        <end position="41"/>
    </location>
</feature>
<keyword evidence="1" id="KW-0472">Membrane</keyword>
<dbReference type="Proteomes" id="UP001527099">
    <property type="component" value="Unassembled WGS sequence"/>
</dbReference>
<feature type="transmembrane region" description="Helical" evidence="1">
    <location>
        <begin position="124"/>
        <end position="144"/>
    </location>
</feature>
<reference evidence="2 3" key="1">
    <citation type="submission" date="2022-05" db="EMBL/GenBank/DDBJ databases">
        <title>Genome Sequencing of Bee-Associated Microbes.</title>
        <authorList>
            <person name="Dunlap C."/>
        </authorList>
    </citation>
    <scope>NUCLEOTIDE SEQUENCE [LARGE SCALE GENOMIC DNA]</scope>
    <source>
        <strain evidence="2 3">NRRL B-14421</strain>
    </source>
</reference>
<organism evidence="2 3">
    <name type="scientific">Paenibacillus alginolyticus</name>
    <dbReference type="NCBI Taxonomy" id="59839"/>
    <lineage>
        <taxon>Bacteria</taxon>
        <taxon>Bacillati</taxon>
        <taxon>Bacillota</taxon>
        <taxon>Bacilli</taxon>
        <taxon>Bacillales</taxon>
        <taxon>Paenibacillaceae</taxon>
        <taxon>Paenibacillus</taxon>
    </lineage>
</organism>
<evidence type="ECO:0000313" key="3">
    <source>
        <dbReference type="Proteomes" id="UP001527099"/>
    </source>
</evidence>
<feature type="transmembrane region" description="Helical" evidence="1">
    <location>
        <begin position="212"/>
        <end position="229"/>
    </location>
</feature>
<evidence type="ECO:0000256" key="1">
    <source>
        <dbReference type="SAM" id="Phobius"/>
    </source>
</evidence>
<dbReference type="Pfam" id="PF04240">
    <property type="entry name" value="Caroten_synth"/>
    <property type="match status" value="1"/>
</dbReference>
<dbReference type="EMBL" id="JAMDMX010000124">
    <property type="protein sequence ID" value="MCY9697077.1"/>
    <property type="molecule type" value="Genomic_DNA"/>
</dbReference>
<feature type="transmembrane region" description="Helical" evidence="1">
    <location>
        <begin position="53"/>
        <end position="69"/>
    </location>
</feature>
<comment type="caution">
    <text evidence="2">The sequence shown here is derived from an EMBL/GenBank/DDBJ whole genome shotgun (WGS) entry which is preliminary data.</text>
</comment>
<keyword evidence="1" id="KW-0812">Transmembrane</keyword>
<sequence length="240" mass="27199">MIRLVFIVWYLVGLLLMLTIGVPIWLSFSNGLFLVFFALYASSLETRLGEKPIVSWARIIFIGAMTFLIEEVGVRTGWPFGKYSYTDVLGVSLGHVPLAIPCAWIGILIAVVNMITTTNRWLRALYMGTWTVIFDMVLDPVAFARQFWVWQEQGDFYGIPATNFVSWFVLAALISLLFPKQRPSKYIQREAVRLVQAMLLMFGLLGTKEGLWIPLLIAVAGIVLAQGGIRVDRIRYKQMV</sequence>
<accession>A0ABT4GLL1</accession>
<keyword evidence="3" id="KW-1185">Reference proteome</keyword>
<keyword evidence="1" id="KW-1133">Transmembrane helix</keyword>
<dbReference type="PANTHER" id="PTHR39419">
    <property type="entry name" value="SLL0814 PROTEIN"/>
    <property type="match status" value="1"/>
</dbReference>
<proteinExistence type="predicted"/>
<name>A0ABT4GLL1_9BACL</name>
<feature type="transmembrane region" description="Helical" evidence="1">
    <location>
        <begin position="156"/>
        <end position="178"/>
    </location>
</feature>
<dbReference type="InterPro" id="IPR007354">
    <property type="entry name" value="CruF-like"/>
</dbReference>
<dbReference type="RefSeq" id="WP_029193281.1">
    <property type="nucleotide sequence ID" value="NZ_JAMDMW010000175.1"/>
</dbReference>
<evidence type="ECO:0000313" key="2">
    <source>
        <dbReference type="EMBL" id="MCY9697077.1"/>
    </source>
</evidence>
<dbReference type="PANTHER" id="PTHR39419:SF1">
    <property type="entry name" value="SLL0814 PROTEIN"/>
    <property type="match status" value="1"/>
</dbReference>
<gene>
    <name evidence="2" type="ORF">M5X19_30040</name>
</gene>